<name>A0ABV6KWN5_9BACI</name>
<proteinExistence type="predicted"/>
<keyword evidence="1" id="KW-0812">Transmembrane</keyword>
<evidence type="ECO:0000313" key="2">
    <source>
        <dbReference type="EMBL" id="MFC0476308.1"/>
    </source>
</evidence>
<comment type="caution">
    <text evidence="2">The sequence shown here is derived from an EMBL/GenBank/DDBJ whole genome shotgun (WGS) entry which is preliminary data.</text>
</comment>
<keyword evidence="1" id="KW-1133">Transmembrane helix</keyword>
<feature type="transmembrane region" description="Helical" evidence="1">
    <location>
        <begin position="228"/>
        <end position="251"/>
    </location>
</feature>
<feature type="transmembrane region" description="Helical" evidence="1">
    <location>
        <begin position="6"/>
        <end position="24"/>
    </location>
</feature>
<feature type="transmembrane region" description="Helical" evidence="1">
    <location>
        <begin position="257"/>
        <end position="274"/>
    </location>
</feature>
<feature type="transmembrane region" description="Helical" evidence="1">
    <location>
        <begin position="99"/>
        <end position="117"/>
    </location>
</feature>
<feature type="transmembrane region" description="Helical" evidence="1">
    <location>
        <begin position="158"/>
        <end position="180"/>
    </location>
</feature>
<evidence type="ECO:0000313" key="3">
    <source>
        <dbReference type="Proteomes" id="UP001589738"/>
    </source>
</evidence>
<keyword evidence="3" id="KW-1185">Reference proteome</keyword>
<reference evidence="2 3" key="1">
    <citation type="submission" date="2024-09" db="EMBL/GenBank/DDBJ databases">
        <authorList>
            <person name="Sun Q."/>
            <person name="Mori K."/>
        </authorList>
    </citation>
    <scope>NUCLEOTIDE SEQUENCE [LARGE SCALE GENOMIC DNA]</scope>
    <source>
        <strain evidence="2 3">CGMCC 1.9126</strain>
    </source>
</reference>
<dbReference type="RefSeq" id="WP_160549580.1">
    <property type="nucleotide sequence ID" value="NZ_JBHLUU010000099.1"/>
</dbReference>
<feature type="transmembrane region" description="Helical" evidence="1">
    <location>
        <begin position="31"/>
        <end position="53"/>
    </location>
</feature>
<sequence>MNYHSVWYIALVAASSFLFLYTYYKKRNQPVFLLLLAAIGFGYIIEGVIYNFLQSYVYYPRIITSNPTYDSNLGAIASNAFVLPVVGVFLATFRKNWRWLLFFSLLLICIEWLFQELSIYKHNWWRNEFTFFGLLFVYFPIIKLLYRWLLNKQKGIRHFVLLFLIVSPILGTMHMLPIMFLSNRYYDLGWYENVFEDTNAFAAVYYICIGLYVATLAIWKNNHKWLKYLVLIISLYSITRFLLLTGILHVFIWWDPYFYITFPAIVLILAEKISKKLGDRNVSEK</sequence>
<dbReference type="EMBL" id="JBHLUU010000099">
    <property type="protein sequence ID" value="MFC0476308.1"/>
    <property type="molecule type" value="Genomic_DNA"/>
</dbReference>
<evidence type="ECO:0000256" key="1">
    <source>
        <dbReference type="SAM" id="Phobius"/>
    </source>
</evidence>
<protein>
    <submittedName>
        <fullName evidence="2">Uncharacterized protein</fullName>
    </submittedName>
</protein>
<feature type="transmembrane region" description="Helical" evidence="1">
    <location>
        <begin position="200"/>
        <end position="219"/>
    </location>
</feature>
<dbReference type="Proteomes" id="UP001589738">
    <property type="component" value="Unassembled WGS sequence"/>
</dbReference>
<gene>
    <name evidence="2" type="ORF">ACFFHF_13815</name>
</gene>
<organism evidence="2 3">
    <name type="scientific">Robertmurraya beringensis</name>
    <dbReference type="NCBI Taxonomy" id="641660"/>
    <lineage>
        <taxon>Bacteria</taxon>
        <taxon>Bacillati</taxon>
        <taxon>Bacillota</taxon>
        <taxon>Bacilli</taxon>
        <taxon>Bacillales</taxon>
        <taxon>Bacillaceae</taxon>
        <taxon>Robertmurraya</taxon>
    </lineage>
</organism>
<accession>A0ABV6KWN5</accession>
<feature type="transmembrane region" description="Helical" evidence="1">
    <location>
        <begin position="73"/>
        <end position="92"/>
    </location>
</feature>
<feature type="transmembrane region" description="Helical" evidence="1">
    <location>
        <begin position="129"/>
        <end position="146"/>
    </location>
</feature>
<keyword evidence="1" id="KW-0472">Membrane</keyword>